<keyword evidence="3" id="KW-1185">Reference proteome</keyword>
<evidence type="ECO:0000256" key="1">
    <source>
        <dbReference type="SAM" id="Phobius"/>
    </source>
</evidence>
<organism evidence="2 3">
    <name type="scientific">Protaetiibacter mangrovi</name>
    <dbReference type="NCBI Taxonomy" id="2970926"/>
    <lineage>
        <taxon>Bacteria</taxon>
        <taxon>Bacillati</taxon>
        <taxon>Actinomycetota</taxon>
        <taxon>Actinomycetes</taxon>
        <taxon>Micrococcales</taxon>
        <taxon>Microbacteriaceae</taxon>
        <taxon>Protaetiibacter</taxon>
    </lineage>
</organism>
<sequence length="228" mass="24463">MRSAFLLIRIAGALAVVAAVVGQLSLSIGYWTSTGVRDLATSITNFFSFFTIQSNVIGAVSLTIGAVLLARSVLPDPGWYAVLRACATTYLVTTGIVYNLLLRGIELPQGSTLPWSNEVLHVVVPIVLLVDWLFAPGRRRVGWGAVGVIVVYPIVWAASTMLRGPFVYNDALHRQGWYPYPFLDPANFANGYGTVLLYVLGIAALIGAVGVGAIAVSRSRQRRIAPSS</sequence>
<comment type="caution">
    <text evidence="2">The sequence shown here is derived from an EMBL/GenBank/DDBJ whole genome shotgun (WGS) entry which is preliminary data.</text>
</comment>
<dbReference type="NCBIfam" id="NF038065">
    <property type="entry name" value="Pr6Pr"/>
    <property type="match status" value="1"/>
</dbReference>
<name>A0ABT1ZG03_9MICO</name>
<accession>A0ABT1ZG03</accession>
<dbReference type="EMBL" id="JANTHX010000007">
    <property type="protein sequence ID" value="MCS0499649.1"/>
    <property type="molecule type" value="Genomic_DNA"/>
</dbReference>
<keyword evidence="1" id="KW-0812">Transmembrane</keyword>
<evidence type="ECO:0000313" key="2">
    <source>
        <dbReference type="EMBL" id="MCS0499649.1"/>
    </source>
</evidence>
<dbReference type="InterPro" id="IPR049713">
    <property type="entry name" value="Pr6Pr-like"/>
</dbReference>
<evidence type="ECO:0000313" key="3">
    <source>
        <dbReference type="Proteomes" id="UP001205337"/>
    </source>
</evidence>
<protein>
    <submittedName>
        <fullName evidence="2">Pr6Pr family membrane protein</fullName>
    </submittedName>
</protein>
<gene>
    <name evidence="2" type="ORF">NUH29_08815</name>
</gene>
<proteinExistence type="predicted"/>
<feature type="transmembrane region" description="Helical" evidence="1">
    <location>
        <begin position="81"/>
        <end position="101"/>
    </location>
</feature>
<dbReference type="Proteomes" id="UP001205337">
    <property type="component" value="Unassembled WGS sequence"/>
</dbReference>
<feature type="transmembrane region" description="Helical" evidence="1">
    <location>
        <begin position="43"/>
        <end position="69"/>
    </location>
</feature>
<keyword evidence="1" id="KW-1133">Transmembrane helix</keyword>
<reference evidence="2 3" key="1">
    <citation type="submission" date="2022-08" db="EMBL/GenBank/DDBJ databases">
        <authorList>
            <person name="Li F."/>
        </authorList>
    </citation>
    <scope>NUCLEOTIDE SEQUENCE [LARGE SCALE GENOMIC DNA]</scope>
    <source>
        <strain evidence="2 3">10F1B-8-1</strain>
    </source>
</reference>
<feature type="transmembrane region" description="Helical" evidence="1">
    <location>
        <begin position="141"/>
        <end position="159"/>
    </location>
</feature>
<feature type="transmembrane region" description="Helical" evidence="1">
    <location>
        <begin position="113"/>
        <end position="134"/>
    </location>
</feature>
<keyword evidence="1" id="KW-0472">Membrane</keyword>
<dbReference type="RefSeq" id="WP_258798713.1">
    <property type="nucleotide sequence ID" value="NZ_JANTHX010000007.1"/>
</dbReference>
<feature type="transmembrane region" description="Helical" evidence="1">
    <location>
        <begin position="195"/>
        <end position="216"/>
    </location>
</feature>